<protein>
    <submittedName>
        <fullName evidence="1">Uncharacterized protein</fullName>
    </submittedName>
</protein>
<gene>
    <name evidence="1" type="ORF">MJO28_010776</name>
</gene>
<keyword evidence="2" id="KW-1185">Reference proteome</keyword>
<dbReference type="EMBL" id="CM045874">
    <property type="protein sequence ID" value="KAI7945081.1"/>
    <property type="molecule type" value="Genomic_DNA"/>
</dbReference>
<reference evidence="2" key="2">
    <citation type="journal article" date="2018" name="Mol. Plant Microbe Interact.">
        <title>Genome sequence resources for the wheat stripe rust pathogen (Puccinia striiformis f. sp. tritici) and the barley stripe rust pathogen (Puccinia striiformis f. sp. hordei).</title>
        <authorList>
            <person name="Xia C."/>
            <person name="Wang M."/>
            <person name="Yin C."/>
            <person name="Cornejo O.E."/>
            <person name="Hulbert S.H."/>
            <person name="Chen X."/>
        </authorList>
    </citation>
    <scope>NUCLEOTIDE SEQUENCE [LARGE SCALE GENOMIC DNA]</scope>
    <source>
        <strain evidence="2">93-210</strain>
    </source>
</reference>
<evidence type="ECO:0000313" key="1">
    <source>
        <dbReference type="EMBL" id="KAI7945081.1"/>
    </source>
</evidence>
<reference evidence="1 2" key="3">
    <citation type="journal article" date="2022" name="Microbiol. Spectr.">
        <title>Folding features and dynamics of 3D genome architecture in plant fungal pathogens.</title>
        <authorList>
            <person name="Xia C."/>
        </authorList>
    </citation>
    <scope>NUCLEOTIDE SEQUENCE [LARGE SCALE GENOMIC DNA]</scope>
    <source>
        <strain evidence="1 2">93-210</strain>
    </source>
</reference>
<dbReference type="Proteomes" id="UP001060170">
    <property type="component" value="Chromosome 10"/>
</dbReference>
<name>A0ACC0E6W2_9BASI</name>
<sequence length="788" mass="90305">MGKLFPAYMWLKAQTQNWTATNSQDSFSSKFCKCPETAPRIKRWIDLVDQTGQQRIKFTFCKCSPRPVQILANGFLASSPSEPTAAFSMRLLAYHNHAWHRSNVRMAPFSETQQVYNEERSEILWNKNRTAKVAGQNVVPLITPDMFTQPADLDRIKEYIGNQEQIHKISKKADKCAASHKAGNDNRNETTWKACDDTGLMGACCRHDSVIYLANIHGTGENRALPLVILERIINTIEADRPIGVLYDLGCSLDKFIKLRDIWPESRGRLSFGTSVFHAYIHEWPCQVKYNPRYQKGWGLSDGESLERLWSALSPMVSPLRYATRNNRLGALAHRCQYRNKQSVLKLASWLRKKFDQALVRRDAEKDVISRLVQTRNPNADGRQGYTIQFFRSQWQDQVRVALDKDEDAIGQTNLATFYENEEVLNECRAQICSGSWPATLIELNDLMSTLHEREAAQHKLAALMGKDYEQLRGTSTSEIGMLTLLWRAKSEFFATAVDVRAERQPLISTDSGNVLGTRLKEKIMAAIKRRSKPVDTVIKTFNLRRRAYLEKYNPSQLRLPENRDLTLAEFQSMDLDDPLWNDGHFYHARAPWATDPLVRGGIKSVLLLDRVEEEIELLTQELDRAITWAYQYRALILSTIGEIELAAEEPVDVNNEQFSSFLPGFSMKGKLRLLYSELNSHLKEHERLMVGWMADVEFLWVKTRCQYTKNEHPWFGVITTIKNDIFIRDMGFIDNALENMTFAENGTGIEEEGREETDLEDFQIPPNDQSSDEGVNEEDGHNISNAA</sequence>
<reference evidence="2" key="1">
    <citation type="journal article" date="2018" name="BMC Genomics">
        <title>Genomic insights into host adaptation between the wheat stripe rust pathogen (Puccinia striiformis f. sp. tritici) and the barley stripe rust pathogen (Puccinia striiformis f. sp. hordei).</title>
        <authorList>
            <person name="Xia C."/>
            <person name="Wang M."/>
            <person name="Yin C."/>
            <person name="Cornejo O.E."/>
            <person name="Hulbert S.H."/>
            <person name="Chen X."/>
        </authorList>
    </citation>
    <scope>NUCLEOTIDE SEQUENCE [LARGE SCALE GENOMIC DNA]</scope>
    <source>
        <strain evidence="2">93-210</strain>
    </source>
</reference>
<comment type="caution">
    <text evidence="1">The sequence shown here is derived from an EMBL/GenBank/DDBJ whole genome shotgun (WGS) entry which is preliminary data.</text>
</comment>
<organism evidence="1 2">
    <name type="scientific">Puccinia striiformis f. sp. tritici</name>
    <dbReference type="NCBI Taxonomy" id="168172"/>
    <lineage>
        <taxon>Eukaryota</taxon>
        <taxon>Fungi</taxon>
        <taxon>Dikarya</taxon>
        <taxon>Basidiomycota</taxon>
        <taxon>Pucciniomycotina</taxon>
        <taxon>Pucciniomycetes</taxon>
        <taxon>Pucciniales</taxon>
        <taxon>Pucciniaceae</taxon>
        <taxon>Puccinia</taxon>
    </lineage>
</organism>
<proteinExistence type="predicted"/>
<evidence type="ECO:0000313" key="2">
    <source>
        <dbReference type="Proteomes" id="UP001060170"/>
    </source>
</evidence>
<accession>A0ACC0E6W2</accession>